<name>A0AAD9R000_ACRCE</name>
<comment type="caution">
    <text evidence="2">The sequence shown here is derived from an EMBL/GenBank/DDBJ whole genome shotgun (WGS) entry which is preliminary data.</text>
</comment>
<reference evidence="2" key="1">
    <citation type="journal article" date="2023" name="G3 (Bethesda)">
        <title>Whole genome assembly and annotation of the endangered Caribbean coral Acropora cervicornis.</title>
        <authorList>
            <person name="Selwyn J.D."/>
            <person name="Vollmer S.V."/>
        </authorList>
    </citation>
    <scope>NUCLEOTIDE SEQUENCE</scope>
    <source>
        <strain evidence="2">K2</strain>
    </source>
</reference>
<protein>
    <submittedName>
        <fullName evidence="2">Uncharacterized protein</fullName>
    </submittedName>
</protein>
<dbReference type="EMBL" id="JARQWQ010000007">
    <property type="protein sequence ID" value="KAK2570564.1"/>
    <property type="molecule type" value="Genomic_DNA"/>
</dbReference>
<dbReference type="AlphaFoldDB" id="A0AAD9R000"/>
<sequence length="162" mass="18125">MGCRTELGFDQMADNSSEPPKTVQSDDHEAGPSDSTLSLTRMPSWIKDEDNREEHPSSFNKLDAYSPQLICSTKRRADRPGTRGRKRPKLRNKIPMDITEEWMVQSTTGTAGQGKMLPRAFAKGLGHTVFTINDSNKPEVKSPVTTRDKVSNLRAQFEQMSA</sequence>
<keyword evidence="3" id="KW-1185">Reference proteome</keyword>
<evidence type="ECO:0000313" key="2">
    <source>
        <dbReference type="EMBL" id="KAK2570564.1"/>
    </source>
</evidence>
<dbReference type="Proteomes" id="UP001249851">
    <property type="component" value="Unassembled WGS sequence"/>
</dbReference>
<proteinExistence type="predicted"/>
<feature type="compositionally biased region" description="Polar residues" evidence="1">
    <location>
        <begin position="13"/>
        <end position="23"/>
    </location>
</feature>
<accession>A0AAD9R000</accession>
<evidence type="ECO:0000256" key="1">
    <source>
        <dbReference type="SAM" id="MobiDB-lite"/>
    </source>
</evidence>
<feature type="compositionally biased region" description="Basic and acidic residues" evidence="1">
    <location>
        <begin position="46"/>
        <end position="56"/>
    </location>
</feature>
<feature type="region of interest" description="Disordered" evidence="1">
    <location>
        <begin position="1"/>
        <end position="93"/>
    </location>
</feature>
<organism evidence="2 3">
    <name type="scientific">Acropora cervicornis</name>
    <name type="common">Staghorn coral</name>
    <dbReference type="NCBI Taxonomy" id="6130"/>
    <lineage>
        <taxon>Eukaryota</taxon>
        <taxon>Metazoa</taxon>
        <taxon>Cnidaria</taxon>
        <taxon>Anthozoa</taxon>
        <taxon>Hexacorallia</taxon>
        <taxon>Scleractinia</taxon>
        <taxon>Astrocoeniina</taxon>
        <taxon>Acroporidae</taxon>
        <taxon>Acropora</taxon>
    </lineage>
</organism>
<feature type="compositionally biased region" description="Basic residues" evidence="1">
    <location>
        <begin position="73"/>
        <end position="92"/>
    </location>
</feature>
<reference evidence="2" key="2">
    <citation type="journal article" date="2023" name="Science">
        <title>Genomic signatures of disease resistance in endangered staghorn corals.</title>
        <authorList>
            <person name="Vollmer S.V."/>
            <person name="Selwyn J.D."/>
            <person name="Despard B.A."/>
            <person name="Roesel C.L."/>
        </authorList>
    </citation>
    <scope>NUCLEOTIDE SEQUENCE</scope>
    <source>
        <strain evidence="2">K2</strain>
    </source>
</reference>
<gene>
    <name evidence="2" type="ORF">P5673_004240</name>
</gene>
<evidence type="ECO:0000313" key="3">
    <source>
        <dbReference type="Proteomes" id="UP001249851"/>
    </source>
</evidence>